<reference evidence="3" key="1">
    <citation type="submission" date="2011-12" db="EMBL/GenBank/DDBJ databases">
        <authorList>
            <person name="Lu H.-P."/>
            <person name="Wang Y.-B."/>
            <person name="Huang S.-W."/>
            <person name="Lin C.-Y."/>
            <person name="Wu M."/>
            <person name="Hsieh C.-H."/>
            <person name="Yu H.-T."/>
        </authorList>
    </citation>
    <scope>NUCLEOTIDE SEQUENCE</scope>
</reference>
<name>I7AI32_9BACT</name>
<accession>I7AI32</accession>
<dbReference type="PANTHER" id="PTHR30547">
    <property type="entry name" value="UNCHARACTERIZED PROTEIN YHCG-RELATED"/>
    <property type="match status" value="1"/>
</dbReference>
<evidence type="ECO:0000259" key="2">
    <source>
        <dbReference type="Pfam" id="PF17761"/>
    </source>
</evidence>
<evidence type="ECO:0008006" key="4">
    <source>
        <dbReference type="Google" id="ProtNLM"/>
    </source>
</evidence>
<organism evidence="3">
    <name type="scientific">uncultured bacterium scaffold00090</name>
    <dbReference type="NCBI Taxonomy" id="1132476"/>
    <lineage>
        <taxon>Bacteria</taxon>
        <taxon>environmental samples</taxon>
    </lineage>
</organism>
<dbReference type="GO" id="GO:0003676">
    <property type="term" value="F:nucleic acid binding"/>
    <property type="evidence" value="ECO:0007669"/>
    <property type="project" value="InterPro"/>
</dbReference>
<feature type="domain" description="YhcG N-terminal" evidence="2">
    <location>
        <begin position="21"/>
        <end position="174"/>
    </location>
</feature>
<dbReference type="InterPro" id="IPR041527">
    <property type="entry name" value="YhcG_N"/>
</dbReference>
<dbReference type="Pfam" id="PF06250">
    <property type="entry name" value="YhcG_C"/>
    <property type="match status" value="1"/>
</dbReference>
<dbReference type="EMBL" id="JQ335998">
    <property type="protein sequence ID" value="AFN84558.1"/>
    <property type="molecule type" value="Genomic_DNA"/>
</dbReference>
<evidence type="ECO:0000313" key="3">
    <source>
        <dbReference type="EMBL" id="AFN84558.1"/>
    </source>
</evidence>
<reference evidence="3" key="2">
    <citation type="journal article" date="2012" name="BMC Genomics">
        <title>Metagenomic analysis reveals a functional signature for biomass degradation by cecal microbiota in the leaf-eating flying squirrel (Petaurista alborufus lena).</title>
        <authorList>
            <person name="Lu H.P."/>
            <person name="Wang Y.B."/>
            <person name="Huang S.W."/>
            <person name="Lin C.Y."/>
            <person name="Wu M."/>
            <person name="Hsieh C.H."/>
            <person name="Yu H.T."/>
        </authorList>
    </citation>
    <scope>NUCLEOTIDE SEQUENCE</scope>
</reference>
<sequence length="365" mass="43159">MISQENQVLDGFDVLCANSIELVKYARTITAKQINLVQLLTFYSIGRWIVEVQQKGESRAKYGKQIIKKMSETMTAQFGRGFSVDNLENARRFYLVYQERISETVFRKFALEKSETVFRLFEKTVPFTLPWSHYVQLMRIKNEDERSFYEVEATCGNWSIRTLQRQYNSSFYERIALSRNKDEVKRLASEGNVITKPQDIIKQPTVLEFLGMEEKESYVESDLETAIIDKLQKFLLEMGKGYLFEARQKRFVFGEDNYYVDVVFYNRLLRCYVLIDLKVDKLTHKDLGQMLMYVHYYDRYKKLPEENPTIGILLCKEKNDALVEITLPENSNIYASEYKLYLPDKKELQKKLKEWIAEETGEEIP</sequence>
<proteinExistence type="predicted"/>
<dbReference type="Pfam" id="PF17761">
    <property type="entry name" value="DUF1016_N"/>
    <property type="match status" value="1"/>
</dbReference>
<evidence type="ECO:0000259" key="1">
    <source>
        <dbReference type="Pfam" id="PF06250"/>
    </source>
</evidence>
<feature type="domain" description="YhcG PDDEXK nuclease" evidence="1">
    <location>
        <begin position="198"/>
        <end position="353"/>
    </location>
</feature>
<dbReference type="Gene3D" id="3.40.1350.10">
    <property type="match status" value="1"/>
</dbReference>
<dbReference type="PANTHER" id="PTHR30547:SF5">
    <property type="entry name" value="NUCLEASE YHCG-RELATED"/>
    <property type="match status" value="1"/>
</dbReference>
<protein>
    <recommendedName>
        <fullName evidence="4">Cytoplasmic protein</fullName>
    </recommendedName>
</protein>
<dbReference type="AlphaFoldDB" id="I7AI32"/>
<dbReference type="InterPro" id="IPR009362">
    <property type="entry name" value="YhcG_C"/>
</dbReference>
<dbReference type="InterPro" id="IPR011856">
    <property type="entry name" value="tRNA_endonuc-like_dom_sf"/>
</dbReference>
<dbReference type="InterPro" id="IPR053148">
    <property type="entry name" value="PD-DEXK-like_domain"/>
</dbReference>